<dbReference type="Proteomes" id="UP000820669">
    <property type="component" value="Unassembled WGS sequence"/>
</dbReference>
<feature type="domain" description="Aminoglycoside phosphotransferase" evidence="1">
    <location>
        <begin position="31"/>
        <end position="258"/>
    </location>
</feature>
<dbReference type="SUPFAM" id="SSF56112">
    <property type="entry name" value="Protein kinase-like (PK-like)"/>
    <property type="match status" value="1"/>
</dbReference>
<dbReference type="InterPro" id="IPR011009">
    <property type="entry name" value="Kinase-like_dom_sf"/>
</dbReference>
<organism evidence="2 3">
    <name type="scientific">Pseudonocardia acidicola</name>
    <dbReference type="NCBI Taxonomy" id="2724939"/>
    <lineage>
        <taxon>Bacteria</taxon>
        <taxon>Bacillati</taxon>
        <taxon>Actinomycetota</taxon>
        <taxon>Actinomycetes</taxon>
        <taxon>Pseudonocardiales</taxon>
        <taxon>Pseudonocardiaceae</taxon>
        <taxon>Pseudonocardia</taxon>
    </lineage>
</organism>
<evidence type="ECO:0000259" key="1">
    <source>
        <dbReference type="Pfam" id="PF01636"/>
    </source>
</evidence>
<evidence type="ECO:0000313" key="2">
    <source>
        <dbReference type="EMBL" id="NMH98241.1"/>
    </source>
</evidence>
<evidence type="ECO:0000313" key="3">
    <source>
        <dbReference type="Proteomes" id="UP000820669"/>
    </source>
</evidence>
<proteinExistence type="predicted"/>
<protein>
    <submittedName>
        <fullName evidence="2">Phosphotransferase family protein</fullName>
    </submittedName>
</protein>
<dbReference type="RefSeq" id="WP_169381682.1">
    <property type="nucleotide sequence ID" value="NZ_JAAXLA010000020.1"/>
</dbReference>
<sequence>MNRLDDVGFVDRWFRHRASELGEREPRVVAVRRLSRGVSRQTWEVRAETAGGIRTFAVRRDHRDGSIIPTTLRTEYEVYRLLGPTPVPTTDALWFEDDSAWQPDGRPAYVRTMVDGDWRLPFLASDDPAHDDVKIAASKEHLARLAQVHALDWADLGFGELFPVPESPADCAENLIRTCLRQLAEFGAEPSPVLAEAVARLRALAPRRDEVPVRLCKGTNGHGEEVWRDGRIVALSDWELAAIGDPAYDFAQIQEMVPEIVRDGRRVWGWPEALEHYRACGGADVTTDRIDFYRQCYGLLQFVYTQHAAAQVRRMDHPDLRFVWNAVEVGFRSELRLARLFGIELMTEAIA</sequence>
<dbReference type="InterPro" id="IPR041726">
    <property type="entry name" value="ACAD10_11_N"/>
</dbReference>
<accession>A0ABX1S9K2</accession>
<dbReference type="EMBL" id="JAAXLA010000020">
    <property type="protein sequence ID" value="NMH98241.1"/>
    <property type="molecule type" value="Genomic_DNA"/>
</dbReference>
<reference evidence="2 3" key="1">
    <citation type="submission" date="2020-04" db="EMBL/GenBank/DDBJ databases">
        <authorList>
            <person name="Klaysubun C."/>
            <person name="Duangmal K."/>
            <person name="Lipun K."/>
        </authorList>
    </citation>
    <scope>NUCLEOTIDE SEQUENCE [LARGE SCALE GENOMIC DNA]</scope>
    <source>
        <strain evidence="2 3">K10HN5</strain>
    </source>
</reference>
<gene>
    <name evidence="2" type="ORF">HF526_13100</name>
</gene>
<dbReference type="InterPro" id="IPR002575">
    <property type="entry name" value="Aminoglycoside_PTrfase"/>
</dbReference>
<dbReference type="Gene3D" id="3.30.200.20">
    <property type="entry name" value="Phosphorylase Kinase, domain 1"/>
    <property type="match status" value="1"/>
</dbReference>
<comment type="caution">
    <text evidence="2">The sequence shown here is derived from an EMBL/GenBank/DDBJ whole genome shotgun (WGS) entry which is preliminary data.</text>
</comment>
<keyword evidence="3" id="KW-1185">Reference proteome</keyword>
<dbReference type="Gene3D" id="3.90.1200.10">
    <property type="match status" value="1"/>
</dbReference>
<dbReference type="Pfam" id="PF01636">
    <property type="entry name" value="APH"/>
    <property type="match status" value="1"/>
</dbReference>
<dbReference type="CDD" id="cd05154">
    <property type="entry name" value="ACAD10_11_N-like"/>
    <property type="match status" value="1"/>
</dbReference>
<name>A0ABX1S9K2_9PSEU</name>